<protein>
    <submittedName>
        <fullName evidence="1">Uncharacterized protein</fullName>
    </submittedName>
</protein>
<dbReference type="AlphaFoldDB" id="A0A0U3WFE3"/>
<dbReference type="RefSeq" id="WP_068444249.1">
    <property type="nucleotide sequence ID" value="NZ_CP013862.1"/>
</dbReference>
<accession>A0A0U3WFE3</accession>
<dbReference type="OrthoDB" id="9803979at2"/>
<organism evidence="1 2">
    <name type="scientific">Lentibacillus amyloliquefaciens</name>
    <dbReference type="NCBI Taxonomy" id="1472767"/>
    <lineage>
        <taxon>Bacteria</taxon>
        <taxon>Bacillati</taxon>
        <taxon>Bacillota</taxon>
        <taxon>Bacilli</taxon>
        <taxon>Bacillales</taxon>
        <taxon>Bacillaceae</taxon>
        <taxon>Lentibacillus</taxon>
    </lineage>
</organism>
<proteinExistence type="predicted"/>
<name>A0A0U3WFE3_9BACI</name>
<evidence type="ECO:0000313" key="2">
    <source>
        <dbReference type="Proteomes" id="UP000050331"/>
    </source>
</evidence>
<evidence type="ECO:0000313" key="1">
    <source>
        <dbReference type="EMBL" id="ALX48527.1"/>
    </source>
</evidence>
<dbReference type="KEGG" id="lao:AOX59_07845"/>
<dbReference type="Proteomes" id="UP000050331">
    <property type="component" value="Chromosome"/>
</dbReference>
<dbReference type="EMBL" id="CP013862">
    <property type="protein sequence ID" value="ALX48527.1"/>
    <property type="molecule type" value="Genomic_DNA"/>
</dbReference>
<keyword evidence="2" id="KW-1185">Reference proteome</keyword>
<gene>
    <name evidence="1" type="ORF">AOX59_07845</name>
</gene>
<reference evidence="1 2" key="1">
    <citation type="submission" date="2016-01" db="EMBL/GenBank/DDBJ databases">
        <title>Complete genome sequence of strain Lentibacillus amyloliquefaciens LAM0015T isolated from saline sediment.</title>
        <authorList>
            <person name="Wang J.-L."/>
            <person name="He M.-X."/>
        </authorList>
    </citation>
    <scope>NUCLEOTIDE SEQUENCE [LARGE SCALE GENOMIC DNA]</scope>
    <source>
        <strain evidence="1 2">LAM0015</strain>
    </source>
</reference>
<dbReference type="STRING" id="1472767.AOX59_07845"/>
<sequence>MVGHFLSENQMIQGTDKHILDYWKWAYSTVADYYIFCLLHEKDREKINPLSMDQWEFYILPTGILDQLNKRQKKISLRPLQRICKAVAYHEIKPSLDRLIE</sequence>